<accession>A0A2T1N9V5</accession>
<dbReference type="Proteomes" id="UP000238426">
    <property type="component" value="Unassembled WGS sequence"/>
</dbReference>
<name>A0A2T1N9V5_9FLAO</name>
<comment type="caution">
    <text evidence="1">The sequence shown here is derived from an EMBL/GenBank/DDBJ whole genome shotgun (WGS) entry which is preliminary data.</text>
</comment>
<dbReference type="OrthoDB" id="745987at2"/>
<sequence length="284" mass="33919">MNKIHVGFLVSYDYELLKKAIPFVYNHSDKIFLALDANFNTWKGEQFVIEDSFFDWLKSYDKHSKIIIYRDDFYIPGLSSMQCEVRERKLLSEKMGLENWCIQLDADEYFINFNEFTKYLLTQNKLLNSKKGIQIAVFLYNIYKKVDEGFLVVSKPTRVLVTTNKPEFKVGRKCKQQIIYKPFVVLHECLSRTEEELKQKLDNWGHDTQVNSGFMEKWKSVNASNYKQMQDFFYIEPEKWKSLELIKAKNIEDLSETLNYEEILPSKSYIFGKNFGQWFKFLFK</sequence>
<keyword evidence="2" id="KW-1185">Reference proteome</keyword>
<evidence type="ECO:0000313" key="2">
    <source>
        <dbReference type="Proteomes" id="UP000238426"/>
    </source>
</evidence>
<dbReference type="RefSeq" id="WP_106463794.1">
    <property type="nucleotide sequence ID" value="NZ_PXOQ01000009.1"/>
</dbReference>
<organism evidence="1 2">
    <name type="scientific">Aurantibacter aestuarii</name>
    <dbReference type="NCBI Taxonomy" id="1266046"/>
    <lineage>
        <taxon>Bacteria</taxon>
        <taxon>Pseudomonadati</taxon>
        <taxon>Bacteroidota</taxon>
        <taxon>Flavobacteriia</taxon>
        <taxon>Flavobacteriales</taxon>
        <taxon>Flavobacteriaceae</taxon>
        <taxon>Aurantibacter</taxon>
    </lineage>
</organism>
<evidence type="ECO:0000313" key="1">
    <source>
        <dbReference type="EMBL" id="PSG88654.1"/>
    </source>
</evidence>
<gene>
    <name evidence="1" type="ORF">C7H52_10195</name>
</gene>
<proteinExistence type="predicted"/>
<dbReference type="AlphaFoldDB" id="A0A2T1N9V5"/>
<dbReference type="EMBL" id="PXOQ01000009">
    <property type="protein sequence ID" value="PSG88654.1"/>
    <property type="molecule type" value="Genomic_DNA"/>
</dbReference>
<protein>
    <recommendedName>
        <fullName evidence="3">Glycosyl transferase</fullName>
    </recommendedName>
</protein>
<reference evidence="1 2" key="1">
    <citation type="submission" date="2018-03" db="EMBL/GenBank/DDBJ databases">
        <title>Mesoflavibacter sp. HG37 and Mesoflavibacter sp. HG96 sp.nov., two marine bacteria isolated from seawater of Western Pacific Ocean.</title>
        <authorList>
            <person name="Cheng H."/>
            <person name="Wu Y.-H."/>
            <person name="Guo L.-L."/>
            <person name="Xu X.-W."/>
        </authorList>
    </citation>
    <scope>NUCLEOTIDE SEQUENCE [LARGE SCALE GENOMIC DNA]</scope>
    <source>
        <strain evidence="1 2">KCTC 32269</strain>
    </source>
</reference>
<evidence type="ECO:0008006" key="3">
    <source>
        <dbReference type="Google" id="ProtNLM"/>
    </source>
</evidence>